<dbReference type="InterPro" id="IPR001555">
    <property type="entry name" value="GART_AS"/>
</dbReference>
<keyword evidence="9" id="KW-1185">Reference proteome</keyword>
<dbReference type="OrthoDB" id="9806170at2"/>
<dbReference type="RefSeq" id="WP_032551726.1">
    <property type="nucleotide sequence ID" value="NZ_BTGL01000003.1"/>
</dbReference>
<dbReference type="Proteomes" id="UP000027219">
    <property type="component" value="Unassembled WGS sequence"/>
</dbReference>
<comment type="catalytic activity">
    <reaction evidence="5 6">
        <text>N(1)-(5-phospho-beta-D-ribosyl)glycinamide + (6R)-10-formyltetrahydrofolate = N(2)-formyl-N(1)-(5-phospho-beta-D-ribosyl)glycinamide + (6S)-5,6,7,8-tetrahydrofolate + H(+)</text>
        <dbReference type="Rhea" id="RHEA:15053"/>
        <dbReference type="ChEBI" id="CHEBI:15378"/>
        <dbReference type="ChEBI" id="CHEBI:57453"/>
        <dbReference type="ChEBI" id="CHEBI:143788"/>
        <dbReference type="ChEBI" id="CHEBI:147286"/>
        <dbReference type="ChEBI" id="CHEBI:195366"/>
        <dbReference type="EC" id="2.1.2.2"/>
    </reaction>
</comment>
<evidence type="ECO:0000259" key="7">
    <source>
        <dbReference type="Pfam" id="PF00551"/>
    </source>
</evidence>
<dbReference type="CDD" id="cd08645">
    <property type="entry name" value="FMT_core_GART"/>
    <property type="match status" value="1"/>
</dbReference>
<dbReference type="Pfam" id="PF00551">
    <property type="entry name" value="Formyl_trans_N"/>
    <property type="match status" value="1"/>
</dbReference>
<sequence>MKNNAPQKNIVVLISGSGSNLQAILDACQNQHINASIKAVFSNKAEAYGLERARTSEVPAHSLDPKSFESREAFDRELMQQIDAYQPDLIVLAGYMRILSADFVRHYLGKMINIHPSLLPKYPGLHTHQRAIDAKDKEHGTSVHFVTEELDGGPVILQAKVPVFAEDDADELASRVLTQEHQIYPLVCQWFCDDRLVMKEGCAELDGNTLGKHGYAQD</sequence>
<dbReference type="Gene3D" id="3.40.50.170">
    <property type="entry name" value="Formyl transferase, N-terminal domain"/>
    <property type="match status" value="1"/>
</dbReference>
<protein>
    <recommendedName>
        <fullName evidence="6">Phosphoribosylglycinamide formyltransferase</fullName>
        <ecNumber evidence="6">2.1.2.2</ecNumber>
    </recommendedName>
    <alternativeName>
        <fullName evidence="6">5'-phosphoribosylglycinamide transformylase</fullName>
    </alternativeName>
    <alternativeName>
        <fullName evidence="6">GAR transformylase</fullName>
        <shortName evidence="6">GART</shortName>
    </alternativeName>
</protein>
<dbReference type="PANTHER" id="PTHR43369:SF2">
    <property type="entry name" value="PHOSPHORIBOSYLGLYCINAMIDE FORMYLTRANSFERASE"/>
    <property type="match status" value="1"/>
</dbReference>
<keyword evidence="3 6" id="KW-0658">Purine biosynthesis</keyword>
<dbReference type="PROSITE" id="PS00373">
    <property type="entry name" value="GART"/>
    <property type="match status" value="1"/>
</dbReference>
<dbReference type="InterPro" id="IPR002376">
    <property type="entry name" value="Formyl_transf_N"/>
</dbReference>
<organism evidence="8 9">
    <name type="scientific">Vibrio fortis</name>
    <dbReference type="NCBI Taxonomy" id="212667"/>
    <lineage>
        <taxon>Bacteria</taxon>
        <taxon>Pseudomonadati</taxon>
        <taxon>Pseudomonadota</taxon>
        <taxon>Gammaproteobacteria</taxon>
        <taxon>Vibrionales</taxon>
        <taxon>Vibrionaceae</taxon>
        <taxon>Vibrio</taxon>
    </lineage>
</organism>
<evidence type="ECO:0000256" key="1">
    <source>
        <dbReference type="ARBA" id="ARBA00005054"/>
    </source>
</evidence>
<feature type="domain" description="Formyl transferase N-terminal" evidence="7">
    <location>
        <begin position="8"/>
        <end position="187"/>
    </location>
</feature>
<reference evidence="8 9" key="1">
    <citation type="submission" date="2014-02" db="EMBL/GenBank/DDBJ databases">
        <title>Vibrio fortis Dalian14 Genome Sequencing.</title>
        <authorList>
            <person name="Wang Y."/>
            <person name="Song L."/>
            <person name="Liu G."/>
            <person name="Ding J."/>
        </authorList>
    </citation>
    <scope>NUCLEOTIDE SEQUENCE [LARGE SCALE GENOMIC DNA]</scope>
    <source>
        <strain evidence="8 9">Dalian14</strain>
    </source>
</reference>
<accession>A0A066UVW5</accession>
<dbReference type="AlphaFoldDB" id="A0A066UVW5"/>
<dbReference type="EMBL" id="JFFR01000023">
    <property type="protein sequence ID" value="KDN28274.1"/>
    <property type="molecule type" value="Genomic_DNA"/>
</dbReference>
<dbReference type="GO" id="GO:0005829">
    <property type="term" value="C:cytosol"/>
    <property type="evidence" value="ECO:0007669"/>
    <property type="project" value="TreeGrafter"/>
</dbReference>
<evidence type="ECO:0000313" key="8">
    <source>
        <dbReference type="EMBL" id="KDN28274.1"/>
    </source>
</evidence>
<dbReference type="FunFam" id="3.40.50.170:FF:000005">
    <property type="entry name" value="Phosphoribosylglycinamide formyltransferase"/>
    <property type="match status" value="1"/>
</dbReference>
<dbReference type="NCBIfam" id="TIGR00639">
    <property type="entry name" value="PurN"/>
    <property type="match status" value="1"/>
</dbReference>
<feature type="binding site" evidence="6">
    <location>
        <begin position="18"/>
        <end position="20"/>
    </location>
    <ligand>
        <name>N(1)-(5-phospho-beta-D-ribosyl)glycinamide</name>
        <dbReference type="ChEBI" id="CHEBI:143788"/>
    </ligand>
</feature>
<feature type="site" description="Raises pKa of active site His" evidence="6">
    <location>
        <position position="151"/>
    </location>
</feature>
<comment type="caution">
    <text evidence="8">The sequence shown here is derived from an EMBL/GenBank/DDBJ whole genome shotgun (WGS) entry which is preliminary data.</text>
</comment>
<comment type="function">
    <text evidence="6">Catalyzes the transfer of a formyl group from 10-formyltetrahydrofolate to 5-phospho-ribosyl-glycinamide (GAR), producing 5-phospho-ribosyl-N-formylglycinamide (FGAR) and tetrahydrofolate.</text>
</comment>
<dbReference type="GO" id="GO:0006189">
    <property type="term" value="P:'de novo' IMP biosynthetic process"/>
    <property type="evidence" value="ECO:0007669"/>
    <property type="project" value="UniProtKB-UniRule"/>
</dbReference>
<dbReference type="GO" id="GO:0004644">
    <property type="term" value="F:phosphoribosylglycinamide formyltransferase activity"/>
    <property type="evidence" value="ECO:0007669"/>
    <property type="project" value="UniProtKB-UniRule"/>
</dbReference>
<evidence type="ECO:0000256" key="3">
    <source>
        <dbReference type="ARBA" id="ARBA00022755"/>
    </source>
</evidence>
<dbReference type="PANTHER" id="PTHR43369">
    <property type="entry name" value="PHOSPHORIBOSYLGLYCINAMIDE FORMYLTRANSFERASE"/>
    <property type="match status" value="1"/>
</dbReference>
<dbReference type="InterPro" id="IPR036477">
    <property type="entry name" value="Formyl_transf_N_sf"/>
</dbReference>
<feature type="active site" description="Proton donor" evidence="6">
    <location>
        <position position="115"/>
    </location>
</feature>
<dbReference type="HAMAP" id="MF_01930">
    <property type="entry name" value="PurN"/>
    <property type="match status" value="1"/>
</dbReference>
<evidence type="ECO:0000256" key="2">
    <source>
        <dbReference type="ARBA" id="ARBA00022679"/>
    </source>
</evidence>
<feature type="binding site" evidence="6">
    <location>
        <position position="113"/>
    </location>
    <ligand>
        <name>(6R)-10-formyltetrahydrofolate</name>
        <dbReference type="ChEBI" id="CHEBI:195366"/>
    </ligand>
</feature>
<comment type="similarity">
    <text evidence="4 6">Belongs to the GART family.</text>
</comment>
<keyword evidence="2 6" id="KW-0808">Transferase</keyword>
<evidence type="ECO:0000256" key="6">
    <source>
        <dbReference type="HAMAP-Rule" id="MF_01930"/>
    </source>
</evidence>
<dbReference type="InterPro" id="IPR004607">
    <property type="entry name" value="GART"/>
</dbReference>
<proteinExistence type="inferred from homology"/>
<dbReference type="UniPathway" id="UPA00074">
    <property type="reaction ID" value="UER00126"/>
</dbReference>
<name>A0A066UVW5_9VIBR</name>
<evidence type="ECO:0000256" key="4">
    <source>
        <dbReference type="ARBA" id="ARBA00038440"/>
    </source>
</evidence>
<gene>
    <name evidence="6 8" type="primary">purN</name>
    <name evidence="8" type="ORF">VFDL14_17100</name>
</gene>
<feature type="binding site" evidence="6">
    <location>
        <position position="71"/>
    </location>
    <ligand>
        <name>(6R)-10-formyltetrahydrofolate</name>
        <dbReference type="ChEBI" id="CHEBI:195366"/>
    </ligand>
</feature>
<dbReference type="STRING" id="212667.VFDL14_17100"/>
<dbReference type="SUPFAM" id="SSF53328">
    <property type="entry name" value="Formyltransferase"/>
    <property type="match status" value="1"/>
</dbReference>
<feature type="binding site" evidence="6">
    <location>
        <begin position="96"/>
        <end position="99"/>
    </location>
    <ligand>
        <name>(6R)-10-formyltetrahydrofolate</name>
        <dbReference type="ChEBI" id="CHEBI:195366"/>
    </ligand>
</feature>
<comment type="pathway">
    <text evidence="1 6">Purine metabolism; IMP biosynthesis via de novo pathway; N(2)-formyl-N(1)-(5-phospho-D-ribosyl)glycinamide from N(1)-(5-phospho-D-ribosyl)glycinamide (10-formyl THF route): step 1/1.</text>
</comment>
<evidence type="ECO:0000313" key="9">
    <source>
        <dbReference type="Proteomes" id="UP000027219"/>
    </source>
</evidence>
<dbReference type="EC" id="2.1.2.2" evidence="6"/>
<evidence type="ECO:0000256" key="5">
    <source>
        <dbReference type="ARBA" id="ARBA00047664"/>
    </source>
</evidence>